<dbReference type="PROSITE" id="PS50105">
    <property type="entry name" value="SAM_DOMAIN"/>
    <property type="match status" value="1"/>
</dbReference>
<dbReference type="InterPro" id="IPR047549">
    <property type="entry name" value="BICC1_KH-I_rpt1"/>
</dbReference>
<organism evidence="5 6">
    <name type="scientific">Oesophagostomum dentatum</name>
    <name type="common">Nodular worm</name>
    <dbReference type="NCBI Taxonomy" id="61180"/>
    <lineage>
        <taxon>Eukaryota</taxon>
        <taxon>Metazoa</taxon>
        <taxon>Ecdysozoa</taxon>
        <taxon>Nematoda</taxon>
        <taxon>Chromadorea</taxon>
        <taxon>Rhabditida</taxon>
        <taxon>Rhabditina</taxon>
        <taxon>Rhabditomorpha</taxon>
        <taxon>Strongyloidea</taxon>
        <taxon>Strongylidae</taxon>
        <taxon>Oesophagostomum</taxon>
    </lineage>
</organism>
<dbReference type="InterPro" id="IPR013761">
    <property type="entry name" value="SAM/pointed_sf"/>
</dbReference>
<dbReference type="Gene3D" id="3.30.1370.10">
    <property type="entry name" value="K Homology domain, type 1"/>
    <property type="match status" value="1"/>
</dbReference>
<accession>A0A0B1TRC8</accession>
<dbReference type="Pfam" id="PF00013">
    <property type="entry name" value="KH_1"/>
    <property type="match status" value="1"/>
</dbReference>
<dbReference type="Proteomes" id="UP000053660">
    <property type="component" value="Unassembled WGS sequence"/>
</dbReference>
<dbReference type="InterPro" id="IPR004087">
    <property type="entry name" value="KH_dom"/>
</dbReference>
<protein>
    <submittedName>
        <fullName evidence="5">KH domain protein</fullName>
    </submittedName>
</protein>
<gene>
    <name evidence="5" type="ORF">OESDEN_02060</name>
</gene>
<name>A0A0B1TRC8_OESDE</name>
<dbReference type="InterPro" id="IPR036612">
    <property type="entry name" value="KH_dom_type_1_sf"/>
</dbReference>
<dbReference type="GO" id="GO:0003723">
    <property type="term" value="F:RNA binding"/>
    <property type="evidence" value="ECO:0007669"/>
    <property type="project" value="UniProtKB-UniRule"/>
</dbReference>
<feature type="domain" description="SAM" evidence="4">
    <location>
        <begin position="562"/>
        <end position="628"/>
    </location>
</feature>
<dbReference type="Pfam" id="PF24234">
    <property type="entry name" value="KH_BICC1_1st"/>
    <property type="match status" value="1"/>
</dbReference>
<keyword evidence="3" id="KW-0694">RNA-binding</keyword>
<evidence type="ECO:0000256" key="2">
    <source>
        <dbReference type="ARBA" id="ARBA00022737"/>
    </source>
</evidence>
<dbReference type="InterPro" id="IPR004088">
    <property type="entry name" value="KH_dom_type_1"/>
</dbReference>
<sequence length="636" mass="71255">MTKLFQQTRLYLPNSVPAADTGFIFINAEDFFDKVKEYSGAEVCWPSQLKIGAKTKKDPFVKVIGTMEQIEKAKKYIVSTLQVKKERATLKMDIHHSIHSHIIGKAGRGIQQVMRTTGCHIHFPDSNKYTDSANKSDQVSISGPPHNVEIARRHLRAISPLVLTFDLPWVFPKEPEVTQFPPEVALTFRAVTPTLYSCMLRANAGDDLIILQAISVIMAQFHVPDEFPLTVRTTFNVKEEMLQSLRKGDDSQRLNRLAQRFGVHLQLPEASQPVLIYGPSSGVLLVRKFIMGLSPVVLSFDVHIGELRSDIESTQKDFGVSIYSKKKTNTQDLMAVSVRSTEENMLNILRAREFLLGLTLTSYLDNEYTGLETPQVPEEKLILPINPLFDSIPETPKSPDPLDSPIASSILKGAKEYNKKNDLWNKTVAARADREQMLLKATQAIFDDTALAKSVPRYPTDLWAGYGFSCSLPADLLKGILDIPEENEVPEGRPILGRDAKTPPTRGLCAVREEDELSEFSGSFSSNSMNSANRVFERKNRSAFSASTSIFDSSPIVSEFTWDIRVFVDPAMVLAQLGCSEYMTQLREQEIDMHAFLLLDEQNLKDIGVSTIGARKKIHHAIIKLRESARMHGYAI</sequence>
<dbReference type="SMART" id="SM00454">
    <property type="entry name" value="SAM"/>
    <property type="match status" value="1"/>
</dbReference>
<dbReference type="OrthoDB" id="271862at2759"/>
<evidence type="ECO:0000256" key="3">
    <source>
        <dbReference type="PROSITE-ProRule" id="PRU00117"/>
    </source>
</evidence>
<dbReference type="SUPFAM" id="SSF47769">
    <property type="entry name" value="SAM/Pointed domain"/>
    <property type="match status" value="1"/>
</dbReference>
<dbReference type="PROSITE" id="PS50084">
    <property type="entry name" value="KH_TYPE_1"/>
    <property type="match status" value="1"/>
</dbReference>
<dbReference type="InterPro" id="IPR001660">
    <property type="entry name" value="SAM"/>
</dbReference>
<dbReference type="AlphaFoldDB" id="A0A0B1TRC8"/>
<evidence type="ECO:0000256" key="1">
    <source>
        <dbReference type="ARBA" id="ARBA00007662"/>
    </source>
</evidence>
<comment type="similarity">
    <text evidence="1">Belongs to the BicC family.</text>
</comment>
<keyword evidence="2" id="KW-0677">Repeat</keyword>
<reference evidence="5 6" key="1">
    <citation type="submission" date="2014-03" db="EMBL/GenBank/DDBJ databases">
        <title>Draft genome of the hookworm Oesophagostomum dentatum.</title>
        <authorList>
            <person name="Mitreva M."/>
        </authorList>
    </citation>
    <scope>NUCLEOTIDE SEQUENCE [LARGE SCALE GENOMIC DNA]</scope>
    <source>
        <strain evidence="5 6">OD-Hann</strain>
    </source>
</reference>
<dbReference type="EMBL" id="KN549374">
    <property type="protein sequence ID" value="KHJ97955.1"/>
    <property type="molecule type" value="Genomic_DNA"/>
</dbReference>
<dbReference type="SUPFAM" id="SSF54791">
    <property type="entry name" value="Eukaryotic type KH-domain (KH-domain type I)"/>
    <property type="match status" value="1"/>
</dbReference>
<dbReference type="Pfam" id="PF00536">
    <property type="entry name" value="SAM_1"/>
    <property type="match status" value="1"/>
</dbReference>
<dbReference type="Gene3D" id="1.10.150.50">
    <property type="entry name" value="Transcription Factor, Ets-1"/>
    <property type="match status" value="1"/>
</dbReference>
<dbReference type="SMART" id="SM00322">
    <property type="entry name" value="KH"/>
    <property type="match status" value="2"/>
</dbReference>
<dbReference type="GO" id="GO:0005737">
    <property type="term" value="C:cytoplasm"/>
    <property type="evidence" value="ECO:0007669"/>
    <property type="project" value="TreeGrafter"/>
</dbReference>
<evidence type="ECO:0000259" key="4">
    <source>
        <dbReference type="PROSITE" id="PS50105"/>
    </source>
</evidence>
<dbReference type="PANTHER" id="PTHR10627">
    <property type="entry name" value="SCP160"/>
    <property type="match status" value="1"/>
</dbReference>
<evidence type="ECO:0000313" key="6">
    <source>
        <dbReference type="Proteomes" id="UP000053660"/>
    </source>
</evidence>
<keyword evidence="6" id="KW-1185">Reference proteome</keyword>
<evidence type="ECO:0000313" key="5">
    <source>
        <dbReference type="EMBL" id="KHJ97955.1"/>
    </source>
</evidence>
<dbReference type="PANTHER" id="PTHR10627:SF69">
    <property type="entry name" value="PROTEIN BICAUDAL C"/>
    <property type="match status" value="1"/>
</dbReference>
<proteinExistence type="inferred from homology"/>